<dbReference type="InterPro" id="IPR047057">
    <property type="entry name" value="MerR_fam"/>
</dbReference>
<dbReference type="GO" id="GO:0046872">
    <property type="term" value="F:metal ion binding"/>
    <property type="evidence" value="ECO:0007669"/>
    <property type="project" value="UniProtKB-KW"/>
</dbReference>
<dbReference type="PANTHER" id="PTHR30204:SF0">
    <property type="entry name" value="REDOX-SENSITIVE TRANSCRIPTIONAL ACTIVATOR SOXR"/>
    <property type="match status" value="1"/>
</dbReference>
<dbReference type="InterPro" id="IPR010211">
    <property type="entry name" value="Redox-sen_tscrpt-act_SoxR"/>
</dbReference>
<dbReference type="GO" id="GO:0003677">
    <property type="term" value="F:DNA binding"/>
    <property type="evidence" value="ECO:0007669"/>
    <property type="project" value="UniProtKB-KW"/>
</dbReference>
<feature type="domain" description="HTH merR-type" evidence="8">
    <location>
        <begin position="5"/>
        <end position="73"/>
    </location>
</feature>
<keyword evidence="7" id="KW-0804">Transcription</keyword>
<dbReference type="SMART" id="SM00422">
    <property type="entry name" value="HTH_MERR"/>
    <property type="match status" value="1"/>
</dbReference>
<dbReference type="GO" id="GO:0051537">
    <property type="term" value="F:2 iron, 2 sulfur cluster binding"/>
    <property type="evidence" value="ECO:0007669"/>
    <property type="project" value="UniProtKB-KW"/>
</dbReference>
<dbReference type="PANTHER" id="PTHR30204">
    <property type="entry name" value="REDOX-CYCLING DRUG-SENSING TRANSCRIPTIONAL ACTIVATOR SOXR"/>
    <property type="match status" value="1"/>
</dbReference>
<protein>
    <submittedName>
        <fullName evidence="9">MerR family redox-sensitive transcriptional activator SoxR</fullName>
    </submittedName>
</protein>
<dbReference type="CDD" id="cd01110">
    <property type="entry name" value="HTH_SoxR"/>
    <property type="match status" value="1"/>
</dbReference>
<evidence type="ECO:0000256" key="7">
    <source>
        <dbReference type="ARBA" id="ARBA00023163"/>
    </source>
</evidence>
<keyword evidence="5" id="KW-0805">Transcription regulation</keyword>
<proteinExistence type="predicted"/>
<dbReference type="SUPFAM" id="SSF46955">
    <property type="entry name" value="Putative DNA-binding domain"/>
    <property type="match status" value="1"/>
</dbReference>
<dbReference type="Pfam" id="PF09278">
    <property type="entry name" value="MerR-DNA-bind"/>
    <property type="match status" value="1"/>
</dbReference>
<sequence length="157" mass="16686">MAVELLTIGQVSARSGVAASALRYYEEQGLISSTRTSGGARRYPRTVLRRLAFVRAAQNVGLSLTEIREALATLPDGRPPTARDWGRLSSGWRERLDQQIAALVQLRDGLDSCIGCGCLSLGRCALSNPGDVAASSGPGARWLSPLLRRVPPVSNAG</sequence>
<dbReference type="Gene3D" id="1.10.1660.10">
    <property type="match status" value="1"/>
</dbReference>
<evidence type="ECO:0000256" key="6">
    <source>
        <dbReference type="ARBA" id="ARBA00023125"/>
    </source>
</evidence>
<organism evidence="9 10">
    <name type="scientific">Petropleomorpha daqingensis</name>
    <dbReference type="NCBI Taxonomy" id="2026353"/>
    <lineage>
        <taxon>Bacteria</taxon>
        <taxon>Bacillati</taxon>
        <taxon>Actinomycetota</taxon>
        <taxon>Actinomycetes</taxon>
        <taxon>Geodermatophilales</taxon>
        <taxon>Geodermatophilaceae</taxon>
        <taxon>Petropleomorpha</taxon>
    </lineage>
</organism>
<dbReference type="Proteomes" id="UP000541969">
    <property type="component" value="Unassembled WGS sequence"/>
</dbReference>
<keyword evidence="2" id="KW-0479">Metal-binding</keyword>
<dbReference type="GO" id="GO:0003700">
    <property type="term" value="F:DNA-binding transcription factor activity"/>
    <property type="evidence" value="ECO:0007669"/>
    <property type="project" value="InterPro"/>
</dbReference>
<evidence type="ECO:0000256" key="4">
    <source>
        <dbReference type="ARBA" id="ARBA00023014"/>
    </source>
</evidence>
<evidence type="ECO:0000256" key="2">
    <source>
        <dbReference type="ARBA" id="ARBA00022723"/>
    </source>
</evidence>
<evidence type="ECO:0000256" key="3">
    <source>
        <dbReference type="ARBA" id="ARBA00023004"/>
    </source>
</evidence>
<name>A0A853CFM7_9ACTN</name>
<dbReference type="PRINTS" id="PR00040">
    <property type="entry name" value="HTHMERR"/>
</dbReference>
<keyword evidence="3" id="KW-0408">Iron</keyword>
<dbReference type="InterPro" id="IPR015358">
    <property type="entry name" value="Tscrpt_reg_MerR_DNA-bd"/>
</dbReference>
<comment type="caution">
    <text evidence="9">The sequence shown here is derived from an EMBL/GenBank/DDBJ whole genome shotgun (WGS) entry which is preliminary data.</text>
</comment>
<keyword evidence="6" id="KW-0238">DNA-binding</keyword>
<dbReference type="PROSITE" id="PS00552">
    <property type="entry name" value="HTH_MERR_1"/>
    <property type="match status" value="1"/>
</dbReference>
<evidence type="ECO:0000256" key="1">
    <source>
        <dbReference type="ARBA" id="ARBA00022714"/>
    </source>
</evidence>
<evidence type="ECO:0000259" key="8">
    <source>
        <dbReference type="PROSITE" id="PS50937"/>
    </source>
</evidence>
<evidence type="ECO:0000256" key="5">
    <source>
        <dbReference type="ARBA" id="ARBA00023015"/>
    </source>
</evidence>
<dbReference type="GO" id="GO:0006979">
    <property type="term" value="P:response to oxidative stress"/>
    <property type="evidence" value="ECO:0007669"/>
    <property type="project" value="InterPro"/>
</dbReference>
<reference evidence="9 10" key="1">
    <citation type="submission" date="2020-07" db="EMBL/GenBank/DDBJ databases">
        <title>Sequencing the genomes of 1000 actinobacteria strains.</title>
        <authorList>
            <person name="Klenk H.-P."/>
        </authorList>
    </citation>
    <scope>NUCLEOTIDE SEQUENCE [LARGE SCALE GENOMIC DNA]</scope>
    <source>
        <strain evidence="9 10">DSM 104001</strain>
    </source>
</reference>
<dbReference type="PROSITE" id="PS50937">
    <property type="entry name" value="HTH_MERR_2"/>
    <property type="match status" value="1"/>
</dbReference>
<keyword evidence="4" id="KW-0411">Iron-sulfur</keyword>
<dbReference type="InterPro" id="IPR009061">
    <property type="entry name" value="DNA-bd_dom_put_sf"/>
</dbReference>
<dbReference type="InterPro" id="IPR000551">
    <property type="entry name" value="MerR-type_HTH_dom"/>
</dbReference>
<accession>A0A853CFM7</accession>
<dbReference type="Pfam" id="PF00376">
    <property type="entry name" value="MerR"/>
    <property type="match status" value="1"/>
</dbReference>
<evidence type="ECO:0000313" key="9">
    <source>
        <dbReference type="EMBL" id="NYJ05986.1"/>
    </source>
</evidence>
<keyword evidence="1" id="KW-0001">2Fe-2S</keyword>
<dbReference type="NCBIfam" id="TIGR01950">
    <property type="entry name" value="SoxR"/>
    <property type="match status" value="1"/>
</dbReference>
<dbReference type="EMBL" id="JACBZT010000001">
    <property type="protein sequence ID" value="NYJ05986.1"/>
    <property type="molecule type" value="Genomic_DNA"/>
</dbReference>
<gene>
    <name evidence="9" type="ORF">GGQ55_002264</name>
</gene>
<evidence type="ECO:0000313" key="10">
    <source>
        <dbReference type="Proteomes" id="UP000541969"/>
    </source>
</evidence>
<dbReference type="AlphaFoldDB" id="A0A853CFM7"/>
<keyword evidence="10" id="KW-1185">Reference proteome</keyword>
<dbReference type="RefSeq" id="WP_366489085.1">
    <property type="nucleotide sequence ID" value="NZ_JACBZT010000001.1"/>
</dbReference>